<evidence type="ECO:0000256" key="5">
    <source>
        <dbReference type="ARBA" id="ARBA00022989"/>
    </source>
</evidence>
<dbReference type="InterPro" id="IPR001320">
    <property type="entry name" value="Iontro_rcpt_C"/>
</dbReference>
<keyword evidence="3 14" id="KW-1003">Cell membrane</keyword>
<keyword evidence="9 14" id="KW-0675">Receptor</keyword>
<evidence type="ECO:0000256" key="3">
    <source>
        <dbReference type="ARBA" id="ARBA00022475"/>
    </source>
</evidence>
<evidence type="ECO:0000256" key="7">
    <source>
        <dbReference type="ARBA" id="ARBA00023065"/>
    </source>
</evidence>
<dbReference type="GO" id="GO:0045211">
    <property type="term" value="C:postsynaptic membrane"/>
    <property type="evidence" value="ECO:0007669"/>
    <property type="project" value="UniProtKB-SubCell"/>
</dbReference>
<evidence type="ECO:0000256" key="14">
    <source>
        <dbReference type="RuleBase" id="RU367118"/>
    </source>
</evidence>
<dbReference type="InterPro" id="IPR001508">
    <property type="entry name" value="Iono_Glu_rcpt_met"/>
</dbReference>
<dbReference type="Gene3D" id="3.40.190.10">
    <property type="entry name" value="Periplasmic binding protein-like II"/>
    <property type="match status" value="2"/>
</dbReference>
<keyword evidence="11 14" id="KW-0628">Postsynaptic cell membrane</keyword>
<evidence type="ECO:0000313" key="17">
    <source>
        <dbReference type="Ensembl" id="ENSGMOP00000058118.1"/>
    </source>
</evidence>
<dbReference type="SMART" id="SM00079">
    <property type="entry name" value="PBPe"/>
    <property type="match status" value="1"/>
</dbReference>
<dbReference type="Pfam" id="PF10613">
    <property type="entry name" value="Lig_chan-Glu_bd"/>
    <property type="match status" value="1"/>
</dbReference>
<dbReference type="GO" id="GO:0007166">
    <property type="term" value="P:cell surface receptor signaling pathway"/>
    <property type="evidence" value="ECO:0007669"/>
    <property type="project" value="UniProtKB-ARBA"/>
</dbReference>
<reference evidence="17" key="1">
    <citation type="submission" date="2025-08" db="UniProtKB">
        <authorList>
            <consortium name="Ensembl"/>
        </authorList>
    </citation>
    <scope>IDENTIFICATION</scope>
</reference>
<keyword evidence="13 14" id="KW-0407">Ion channel</keyword>
<dbReference type="SMART" id="SM00918">
    <property type="entry name" value="Lig_chan-Glu_bd"/>
    <property type="match status" value="1"/>
</dbReference>
<organism evidence="17 18">
    <name type="scientific">Gadus morhua</name>
    <name type="common">Atlantic cod</name>
    <dbReference type="NCBI Taxonomy" id="8049"/>
    <lineage>
        <taxon>Eukaryota</taxon>
        <taxon>Metazoa</taxon>
        <taxon>Chordata</taxon>
        <taxon>Craniata</taxon>
        <taxon>Vertebrata</taxon>
        <taxon>Euteleostomi</taxon>
        <taxon>Actinopterygii</taxon>
        <taxon>Neopterygii</taxon>
        <taxon>Teleostei</taxon>
        <taxon>Neoteleostei</taxon>
        <taxon>Acanthomorphata</taxon>
        <taxon>Zeiogadaria</taxon>
        <taxon>Gadariae</taxon>
        <taxon>Gadiformes</taxon>
        <taxon>Gadoidei</taxon>
        <taxon>Gadidae</taxon>
        <taxon>Gadus</taxon>
    </lineage>
</organism>
<dbReference type="Gene3D" id="3.40.50.2300">
    <property type="match status" value="2"/>
</dbReference>
<dbReference type="GeneTree" id="ENSGT00940000157342"/>
<evidence type="ECO:0000313" key="18">
    <source>
        <dbReference type="Proteomes" id="UP000694546"/>
    </source>
</evidence>
<protein>
    <recommendedName>
        <fullName evidence="14">Glutamate receptor</fullName>
    </recommendedName>
</protein>
<evidence type="ECO:0000256" key="12">
    <source>
        <dbReference type="ARBA" id="ARBA00023286"/>
    </source>
</evidence>
<dbReference type="PRINTS" id="PR00177">
    <property type="entry name" value="NMDARECEPTOR"/>
</dbReference>
<evidence type="ECO:0000256" key="2">
    <source>
        <dbReference type="ARBA" id="ARBA00022448"/>
    </source>
</evidence>
<keyword evidence="8 14" id="KW-0472">Membrane</keyword>
<accession>A0A8C5CBD5</accession>
<evidence type="ECO:0000256" key="9">
    <source>
        <dbReference type="ARBA" id="ARBA00023170"/>
    </source>
</evidence>
<keyword evidence="7 14" id="KW-0406">Ion transport</keyword>
<dbReference type="SUPFAM" id="SSF53822">
    <property type="entry name" value="Periplasmic binding protein-like I"/>
    <property type="match status" value="1"/>
</dbReference>
<dbReference type="InterPro" id="IPR028082">
    <property type="entry name" value="Peripla_BP_I"/>
</dbReference>
<comment type="subcellular location">
    <subcellularLocation>
        <location evidence="1">Cell membrane</location>
        <topology evidence="1">Multi-pass membrane protein</topology>
    </subcellularLocation>
    <subcellularLocation>
        <location evidence="14">Postsynaptic cell membrane</location>
        <topology evidence="14">Multi-pass membrane protein</topology>
    </subcellularLocation>
</comment>
<proteinExistence type="inferred from homology"/>
<dbReference type="InterPro" id="IPR015683">
    <property type="entry name" value="Ionotropic_Glu_rcpt"/>
</dbReference>
<dbReference type="SUPFAM" id="SSF53850">
    <property type="entry name" value="Periplasmic binding protein-like II"/>
    <property type="match status" value="1"/>
</dbReference>
<feature type="transmembrane region" description="Helical" evidence="14">
    <location>
        <begin position="533"/>
        <end position="557"/>
    </location>
</feature>
<dbReference type="InterPro" id="IPR019594">
    <property type="entry name" value="Glu/Gly-bd"/>
</dbReference>
<evidence type="ECO:0000259" key="16">
    <source>
        <dbReference type="SMART" id="SM00918"/>
    </source>
</evidence>
<dbReference type="GO" id="GO:0022824">
    <property type="term" value="F:transmitter-gated monoatomic ion channel activity"/>
    <property type="evidence" value="ECO:0007669"/>
    <property type="project" value="UniProtKB-ARBA"/>
</dbReference>
<keyword evidence="6 14" id="KW-0770">Synapse</keyword>
<keyword evidence="2 14" id="KW-0813">Transport</keyword>
<evidence type="ECO:0000256" key="4">
    <source>
        <dbReference type="ARBA" id="ARBA00022692"/>
    </source>
</evidence>
<dbReference type="PANTHER" id="PTHR18966">
    <property type="entry name" value="IONOTROPIC GLUTAMATE RECEPTOR"/>
    <property type="match status" value="1"/>
</dbReference>
<gene>
    <name evidence="17" type="primary">LOC115547812</name>
</gene>
<feature type="transmembrane region" description="Helical" evidence="14">
    <location>
        <begin position="602"/>
        <end position="623"/>
    </location>
</feature>
<dbReference type="SUPFAM" id="SSF81324">
    <property type="entry name" value="Voltage-gated potassium channels"/>
    <property type="match status" value="1"/>
</dbReference>
<feature type="domain" description="Ionotropic glutamate receptor C-terminal" evidence="15">
    <location>
        <begin position="404"/>
        <end position="766"/>
    </location>
</feature>
<keyword evidence="10" id="KW-0325">Glycoprotein</keyword>
<dbReference type="Ensembl" id="ENSGMOT00000029787.1">
    <property type="protein sequence ID" value="ENSGMOP00000058118.1"/>
    <property type="gene ID" value="ENSGMOG00000036660.1"/>
</dbReference>
<evidence type="ECO:0000256" key="13">
    <source>
        <dbReference type="ARBA" id="ARBA00023303"/>
    </source>
</evidence>
<reference evidence="17" key="2">
    <citation type="submission" date="2025-09" db="UniProtKB">
        <authorList>
            <consortium name="Ensembl"/>
        </authorList>
    </citation>
    <scope>IDENTIFICATION</scope>
</reference>
<comment type="function">
    <text evidence="14">Receptor for glutamate that functions as a ligand-gated ion channel in the central nervous system and plays an important role in excitatory synaptic transmission. L-glutamate acts as an excitatory neurotransmitter at many synapses in the central nervous system.</text>
</comment>
<dbReference type="Proteomes" id="UP000694546">
    <property type="component" value="Chromosome 7"/>
</dbReference>
<evidence type="ECO:0000256" key="10">
    <source>
        <dbReference type="ARBA" id="ARBA00023180"/>
    </source>
</evidence>
<evidence type="ECO:0000256" key="6">
    <source>
        <dbReference type="ARBA" id="ARBA00023018"/>
    </source>
</evidence>
<sequence length="788" mass="89108">TAGHLCWLDRTAWYGNITNFPLWNCGGLFPTGSHEYEVFRFALAHHNDIPKLVPQVDMVDVGSSFAMTYAFCSQFAKGVYAIMGLYDQRTVNMLMSFCGSLHVCFVTPSFPIHTNNQFMLQLRPQLQEPLMALVEHFSWTRFVYMYSSDSGLSVLQRILDTAAERSWQVTSVNLDTLTEAAFVKLLQDLEYKKDYHVVLHCELERLNSILNLIAAQKRTLKNYHYILVNLGFQDLNFTAFQSLGANVTGFQLVNTSDPAVEKLNQEWLDFDSKDIKQNRRRLKYTGALTYDGVSAMATAFQNLRKQRIDISRRGNAGECLANPPAPWGQGIDIQRALQQVRLEGLTGHVQFDERGHRSNFTLTVMELSHTGPIKVGYWNENEKYVNTVVYVPVVEEFYGLQNKTYVVTTILEPPYVMLKKNHEQLVGNDRYEGYCVELASEIAKHVGFNYRLELVGDGKYGSRDAESKMWNGMVGELVYGKADVAVAPLTITLVREEMIDFTKPFMSLGISIMIKKPTKSKPGVFSFLDPLAYEIWMCIVFAYIGVSVVLFLVCVCVCKEAGEYTNEFGIFNSLWFSLGAFMQQGCDISPRSLSGRIVGGVWWFFTLIIISSYTANLAAFLTVERMVSPIESAEDLAKQTEIAYGTLEGGSTKEFFRRSKIAVFEKMWSFMKSADPSVFVKSTNEGMTRVRKSKGKYAYLLESSMNEYIEQRKPCDTMKVGGNLDSKGYGVATPKGSPLRNPVNLAVLKLNEQGLLDKLKNRWWYDKGECGTGGGDSKVRWLIDMTLL</sequence>
<keyword evidence="5 14" id="KW-1133">Transmembrane helix</keyword>
<keyword evidence="12 14" id="KW-1071">Ligand-gated ion channel</keyword>
<dbReference type="Pfam" id="PF00060">
    <property type="entry name" value="Lig_chan"/>
    <property type="match status" value="1"/>
</dbReference>
<dbReference type="AlphaFoldDB" id="A0A8C5CBD5"/>
<name>A0A8C5CBD5_GADMO</name>
<dbReference type="Pfam" id="PF01094">
    <property type="entry name" value="ANF_receptor"/>
    <property type="match status" value="1"/>
</dbReference>
<feature type="domain" description="Ionotropic glutamate receptor L-glutamate and glycine-binding" evidence="16">
    <location>
        <begin position="414"/>
        <end position="479"/>
    </location>
</feature>
<evidence type="ECO:0000256" key="11">
    <source>
        <dbReference type="ARBA" id="ARBA00023257"/>
    </source>
</evidence>
<dbReference type="InterPro" id="IPR001828">
    <property type="entry name" value="ANF_lig-bd_rcpt"/>
</dbReference>
<evidence type="ECO:0000259" key="15">
    <source>
        <dbReference type="SMART" id="SM00079"/>
    </source>
</evidence>
<dbReference type="Gene3D" id="1.10.287.70">
    <property type="match status" value="1"/>
</dbReference>
<evidence type="ECO:0000256" key="8">
    <source>
        <dbReference type="ARBA" id="ARBA00023136"/>
    </source>
</evidence>
<keyword evidence="4 14" id="KW-0812">Transmembrane</keyword>
<keyword evidence="18" id="KW-1185">Reference proteome</keyword>
<evidence type="ECO:0000256" key="1">
    <source>
        <dbReference type="ARBA" id="ARBA00004651"/>
    </source>
</evidence>
<dbReference type="CDD" id="cd13729">
    <property type="entry name" value="PBP2_iGluR_AMPA_GluR1"/>
    <property type="match status" value="1"/>
</dbReference>
<comment type="similarity">
    <text evidence="14">Belongs to the glutamate-gated ion channel (TC 1.A.10.1) family.</text>
</comment>